<dbReference type="RefSeq" id="WP_169656431.1">
    <property type="nucleotide sequence ID" value="NZ_JABANE010000019.1"/>
</dbReference>
<comment type="catalytic activity">
    <reaction evidence="1">
        <text>Hydrolysis of terminal, non-reducing beta-D-glucosyl residues with release of beta-D-glucose.</text>
        <dbReference type="EC" id="3.2.1.21"/>
    </reaction>
</comment>
<keyword evidence="5" id="KW-0378">Hydrolase</keyword>
<dbReference type="SUPFAM" id="SSF51445">
    <property type="entry name" value="(Trans)glycosidases"/>
    <property type="match status" value="1"/>
</dbReference>
<feature type="domain" description="Fibronectin type III-like" evidence="8">
    <location>
        <begin position="704"/>
        <end position="773"/>
    </location>
</feature>
<dbReference type="Gene3D" id="3.20.20.300">
    <property type="entry name" value="Glycoside hydrolase, family 3, N-terminal domain"/>
    <property type="match status" value="1"/>
</dbReference>
<dbReference type="SMART" id="SM01217">
    <property type="entry name" value="Fn3_like"/>
    <property type="match status" value="1"/>
</dbReference>
<dbReference type="EMBL" id="JABANE010000019">
    <property type="protein sequence ID" value="NME68119.1"/>
    <property type="molecule type" value="Genomic_DNA"/>
</dbReference>
<comment type="similarity">
    <text evidence="2">Belongs to the glycosyl hydrolase 3 family.</text>
</comment>
<feature type="signal peptide" evidence="7">
    <location>
        <begin position="1"/>
        <end position="26"/>
    </location>
</feature>
<dbReference type="InterPro" id="IPR013783">
    <property type="entry name" value="Ig-like_fold"/>
</dbReference>
<dbReference type="Pfam" id="PF01915">
    <property type="entry name" value="Glyco_hydro_3_C"/>
    <property type="match status" value="1"/>
</dbReference>
<evidence type="ECO:0000256" key="5">
    <source>
        <dbReference type="ARBA" id="ARBA00022801"/>
    </source>
</evidence>
<dbReference type="InterPro" id="IPR017853">
    <property type="entry name" value="GH"/>
</dbReference>
<feature type="chain" id="PRO_5031314878" description="beta-glucosidase" evidence="7">
    <location>
        <begin position="27"/>
        <end position="785"/>
    </location>
</feature>
<reference evidence="9 10" key="1">
    <citation type="submission" date="2020-04" db="EMBL/GenBank/DDBJ databases">
        <title>Flammeovirga sp. SR4, a novel species isolated from seawater.</title>
        <authorList>
            <person name="Wang X."/>
        </authorList>
    </citation>
    <scope>NUCLEOTIDE SEQUENCE [LARGE SCALE GENOMIC DNA]</scope>
    <source>
        <strain evidence="9 10">ATCC 23126</strain>
    </source>
</reference>
<dbReference type="Gene3D" id="2.60.40.10">
    <property type="entry name" value="Immunoglobulins"/>
    <property type="match status" value="1"/>
</dbReference>
<evidence type="ECO:0000313" key="9">
    <source>
        <dbReference type="EMBL" id="NME68119.1"/>
    </source>
</evidence>
<keyword evidence="10" id="KW-1185">Reference proteome</keyword>
<comment type="caution">
    <text evidence="9">The sequence shown here is derived from an EMBL/GenBank/DDBJ whole genome shotgun (WGS) entry which is preliminary data.</text>
</comment>
<dbReference type="PANTHER" id="PTHR30620:SF16">
    <property type="entry name" value="LYSOSOMAL BETA GLUCOSIDASE"/>
    <property type="match status" value="1"/>
</dbReference>
<dbReference type="EC" id="3.2.1.21" evidence="3"/>
<evidence type="ECO:0000256" key="7">
    <source>
        <dbReference type="SAM" id="SignalP"/>
    </source>
</evidence>
<evidence type="ECO:0000256" key="1">
    <source>
        <dbReference type="ARBA" id="ARBA00000448"/>
    </source>
</evidence>
<evidence type="ECO:0000259" key="8">
    <source>
        <dbReference type="SMART" id="SM01217"/>
    </source>
</evidence>
<evidence type="ECO:0000256" key="6">
    <source>
        <dbReference type="ARBA" id="ARBA00023295"/>
    </source>
</evidence>
<evidence type="ECO:0000256" key="2">
    <source>
        <dbReference type="ARBA" id="ARBA00005336"/>
    </source>
</evidence>
<dbReference type="PRINTS" id="PR00133">
    <property type="entry name" value="GLHYDRLASE3"/>
</dbReference>
<evidence type="ECO:0000256" key="3">
    <source>
        <dbReference type="ARBA" id="ARBA00012744"/>
    </source>
</evidence>
<organism evidence="9 10">
    <name type="scientific">Flammeovirga aprica JL-4</name>
    <dbReference type="NCBI Taxonomy" id="694437"/>
    <lineage>
        <taxon>Bacteria</taxon>
        <taxon>Pseudomonadati</taxon>
        <taxon>Bacteroidota</taxon>
        <taxon>Cytophagia</taxon>
        <taxon>Cytophagales</taxon>
        <taxon>Flammeovirgaceae</taxon>
        <taxon>Flammeovirga</taxon>
    </lineage>
</organism>
<protein>
    <recommendedName>
        <fullName evidence="3">beta-glucosidase</fullName>
        <ecNumber evidence="3">3.2.1.21</ecNumber>
    </recommendedName>
</protein>
<dbReference type="InterPro" id="IPR026891">
    <property type="entry name" value="Fn3-like"/>
</dbReference>
<dbReference type="SUPFAM" id="SSF52279">
    <property type="entry name" value="Beta-D-glucan exohydrolase, C-terminal domain"/>
    <property type="match status" value="1"/>
</dbReference>
<dbReference type="PANTHER" id="PTHR30620">
    <property type="entry name" value="PERIPLASMIC BETA-GLUCOSIDASE-RELATED"/>
    <property type="match status" value="1"/>
</dbReference>
<dbReference type="GO" id="GO:0008422">
    <property type="term" value="F:beta-glucosidase activity"/>
    <property type="evidence" value="ECO:0007669"/>
    <property type="project" value="UniProtKB-EC"/>
</dbReference>
<evidence type="ECO:0000313" key="10">
    <source>
        <dbReference type="Proteomes" id="UP000576082"/>
    </source>
</evidence>
<name>A0A7X9RTW3_9BACT</name>
<keyword evidence="4 7" id="KW-0732">Signal</keyword>
<dbReference type="InterPro" id="IPR002772">
    <property type="entry name" value="Glyco_hydro_3_C"/>
</dbReference>
<keyword evidence="6" id="KW-0326">Glycosidase</keyword>
<dbReference type="Pfam" id="PF14310">
    <property type="entry name" value="Fn3-like"/>
    <property type="match status" value="1"/>
</dbReference>
<gene>
    <name evidence="9" type="ORF">HHU12_09115</name>
</gene>
<dbReference type="FunFam" id="2.60.40.10:FF:000495">
    <property type="entry name" value="Periplasmic beta-glucosidase"/>
    <property type="match status" value="1"/>
</dbReference>
<proteinExistence type="inferred from homology"/>
<dbReference type="GO" id="GO:0009251">
    <property type="term" value="P:glucan catabolic process"/>
    <property type="evidence" value="ECO:0007669"/>
    <property type="project" value="TreeGrafter"/>
</dbReference>
<dbReference type="InterPro" id="IPR036962">
    <property type="entry name" value="Glyco_hydro_3_N_sf"/>
</dbReference>
<dbReference type="AlphaFoldDB" id="A0A7X9RTW3"/>
<dbReference type="Pfam" id="PF00933">
    <property type="entry name" value="Glyco_hydro_3"/>
    <property type="match status" value="1"/>
</dbReference>
<dbReference type="Proteomes" id="UP000576082">
    <property type="component" value="Unassembled WGS sequence"/>
</dbReference>
<dbReference type="Gene3D" id="3.40.50.1700">
    <property type="entry name" value="Glycoside hydrolase family 3 C-terminal domain"/>
    <property type="match status" value="1"/>
</dbReference>
<dbReference type="InterPro" id="IPR036881">
    <property type="entry name" value="Glyco_hydro_3_C_sf"/>
</dbReference>
<dbReference type="InterPro" id="IPR051915">
    <property type="entry name" value="Cellulose_Degrad_GH3"/>
</dbReference>
<sequence>MVKKLTIPFLGIVFFCYFWSANSTNARDENKEESIAEIINSTISVEKKADQILQKLTLEEKVGQMTQITLDVITRNENTDVSDEPAVLNQKKVREAIAKYKIGAVLNTAKNKARPKKEWNDIITQIQEEAIQEIGIPVLFGTDVQHGSIYTEEATLFPQQINMAATWNTDLVRKSAEIIAYETRASSIPWLFAPTMEMGRSALWPGLWETYGEDVYLASQMGKAAVNGFEGVNNEISHSNKVASCIKHFVGEGAKKSGKDGTPSYLSEIELREYYLPSYKAAIDAGAHAVMVNSGIINSAFVHSSLLTELLRDELGFKGVAVTDWTAIKNLYHRDRVAVNHKEAIKKAINAGVDMSIVPSDFAFTKYLIELVNEGEVSMIRINEAVKRILKLKLYLGLFDKPVSDADHYTDFGSEKHKEIAYQATLESITLLKNEQKLLPLKKGTKILVTGPNANLMCTLNGGKNSNGQNSKTALLTYGYNTILKAVQNRFGKENVYYEAGVEYKQGGRFDEETNIDIQAAVENAKKADVILLCLGENTYTQSSGNLHDLYISQNQRALAEAMASTDKPVILALNEGRPRLISQFQTQMTAILQTYLPGHFGGDALASILIGENNPSGKLPYSYPMYPNALGTYDHKLSQAQENMQRIYGYNSVLPLQYSFGYGLSYTTFEYSSLLLSKKEIDPDENLMVQVKVKNTGPVAGKEVVQLYVKDLYASITPDNKRLRKFEKVHLKPGESKVVNFKLKAEELAFIGSDLKKTIEKGEFKLMIADQSEVFKVTDMNKYQ</sequence>
<dbReference type="InterPro" id="IPR001764">
    <property type="entry name" value="Glyco_hydro_3_N"/>
</dbReference>
<evidence type="ECO:0000256" key="4">
    <source>
        <dbReference type="ARBA" id="ARBA00022729"/>
    </source>
</evidence>
<accession>A0A7X9RTW3</accession>